<dbReference type="PANTHER" id="PTHR11905">
    <property type="entry name" value="ADAM A DISINTEGRIN AND METALLOPROTEASE DOMAIN"/>
    <property type="match status" value="1"/>
</dbReference>
<evidence type="ECO:0000256" key="1">
    <source>
        <dbReference type="ARBA" id="ARBA00023157"/>
    </source>
</evidence>
<dbReference type="Proteomes" id="UP000557230">
    <property type="component" value="Unassembled WGS sequence"/>
</dbReference>
<dbReference type="SMART" id="SM00608">
    <property type="entry name" value="ACR"/>
    <property type="match status" value="1"/>
</dbReference>
<feature type="domain" description="Disintegrin" evidence="3">
    <location>
        <begin position="314"/>
        <end position="403"/>
    </location>
</feature>
<evidence type="ECO:0000313" key="6">
    <source>
        <dbReference type="Proteomes" id="UP000557230"/>
    </source>
</evidence>
<feature type="domain" description="Peptidase M12B" evidence="4">
    <location>
        <begin position="108"/>
        <end position="305"/>
    </location>
</feature>
<evidence type="ECO:0000256" key="2">
    <source>
        <dbReference type="PROSITE-ProRule" id="PRU00276"/>
    </source>
</evidence>
<dbReference type="Pfam" id="PF08516">
    <property type="entry name" value="ADAM_CR"/>
    <property type="match status" value="1"/>
</dbReference>
<dbReference type="GO" id="GO:0004222">
    <property type="term" value="F:metalloendopeptidase activity"/>
    <property type="evidence" value="ECO:0007669"/>
    <property type="project" value="InterPro"/>
</dbReference>
<keyword evidence="1 2" id="KW-1015">Disulfide bond</keyword>
<dbReference type="PROSITE" id="PS50214">
    <property type="entry name" value="DISINTEGRIN_2"/>
    <property type="match status" value="1"/>
</dbReference>
<dbReference type="InterPro" id="IPR001762">
    <property type="entry name" value="Disintegrin_dom"/>
</dbReference>
<dbReference type="PROSITE" id="PS00427">
    <property type="entry name" value="DISINTEGRIN_1"/>
    <property type="match status" value="1"/>
</dbReference>
<name>A0A7L1GBH3_9PICI</name>
<dbReference type="Pfam" id="PF00200">
    <property type="entry name" value="Disintegrin"/>
    <property type="match status" value="1"/>
</dbReference>
<dbReference type="GO" id="GO:0007155">
    <property type="term" value="P:cell adhesion"/>
    <property type="evidence" value="ECO:0007669"/>
    <property type="project" value="TreeGrafter"/>
</dbReference>
<dbReference type="SMART" id="SM00050">
    <property type="entry name" value="DISIN"/>
    <property type="match status" value="1"/>
</dbReference>
<protein>
    <submittedName>
        <fullName evidence="5">ADAM2 protein</fullName>
    </submittedName>
</protein>
<dbReference type="OrthoDB" id="5951731at2759"/>
<accession>A0A7L1GBH3</accession>
<dbReference type="InterPro" id="IPR034027">
    <property type="entry name" value="Reprolysin_adamalysin"/>
</dbReference>
<dbReference type="AlphaFoldDB" id="A0A7L1GBH3"/>
<dbReference type="InterPro" id="IPR018358">
    <property type="entry name" value="Disintegrin_CS"/>
</dbReference>
<dbReference type="InterPro" id="IPR001590">
    <property type="entry name" value="Peptidase_M12B"/>
</dbReference>
<dbReference type="FunFam" id="4.10.70.10:FF:000001">
    <property type="entry name" value="Disintegrin and metalloproteinase domain-containing protein 22"/>
    <property type="match status" value="1"/>
</dbReference>
<organism evidence="5 6">
    <name type="scientific">Indicator maculatus</name>
    <name type="common">spotted honeyguide</name>
    <dbReference type="NCBI Taxonomy" id="545262"/>
    <lineage>
        <taxon>Eukaryota</taxon>
        <taxon>Metazoa</taxon>
        <taxon>Chordata</taxon>
        <taxon>Craniata</taxon>
        <taxon>Vertebrata</taxon>
        <taxon>Euteleostomi</taxon>
        <taxon>Archelosauria</taxon>
        <taxon>Archosauria</taxon>
        <taxon>Dinosauria</taxon>
        <taxon>Saurischia</taxon>
        <taxon>Theropoda</taxon>
        <taxon>Coelurosauria</taxon>
        <taxon>Aves</taxon>
        <taxon>Neognathae</taxon>
        <taxon>Neoaves</taxon>
        <taxon>Telluraves</taxon>
        <taxon>Coraciimorphae</taxon>
        <taxon>Piciformes</taxon>
        <taxon>Indicatoridae</taxon>
        <taxon>Indicator</taxon>
    </lineage>
</organism>
<proteinExistence type="predicted"/>
<sequence>GAISSPSVTTQGDCHYQGYIEGCPSSAVTLSTCSGLRGLLQFENISYGIEPLGYSAGFKHFVYPVTLLLNGLLNSTAKLRNRMSVEHRNTLGTIFLFQPLSAAAQSLKTLRVSVVVDKALYTYMGANTNTAAQKIIQAFNLINRMFHPLNVTILLSSLEVWTQQNKISTAEEAPTLQTSFTQWKRLHRAQLEKDLALLLLYKAQEAMMGATTQGAICQRDGAGAVAVYQKFMSLESFSVLVTQLLAHSLGMKYDDARRCQCRTNACVMSRMALFTGGTKAFSNCSIKDFETFLRQERSRCLLHRGRWRRPSLGMAKCGNGMVEPGEQCDCGAGEVIACSKDKCCTATCRFKPGVKCSSGPCCRDCQFMKRNSPCRPAADPECDLPEVCSGSSASCPPDLYLQDGHSCGGGTGYCYKGRCQSPELQCQRLYGRESRNAPTACYEELNSQKDRFGHCGFHPRRGYKSCLWRDLRCGKLVCTYPSSLPYPSGAAAVVYARVQHHLCVSLDY</sequence>
<evidence type="ECO:0000259" key="3">
    <source>
        <dbReference type="PROSITE" id="PS50214"/>
    </source>
</evidence>
<comment type="caution">
    <text evidence="5">The sequence shown here is derived from an EMBL/GenBank/DDBJ whole genome shotgun (WGS) entry which is preliminary data.</text>
</comment>
<feature type="disulfide bond" evidence="2">
    <location>
        <begin position="261"/>
        <end position="266"/>
    </location>
</feature>
<feature type="non-terminal residue" evidence="5">
    <location>
        <position position="508"/>
    </location>
</feature>
<dbReference type="SUPFAM" id="SSF55486">
    <property type="entry name" value="Metalloproteases ('zincins'), catalytic domain"/>
    <property type="match status" value="1"/>
</dbReference>
<dbReference type="PROSITE" id="PS50215">
    <property type="entry name" value="ADAM_MEPRO"/>
    <property type="match status" value="1"/>
</dbReference>
<dbReference type="InterPro" id="IPR024079">
    <property type="entry name" value="MetalloPept_cat_dom_sf"/>
</dbReference>
<gene>
    <name evidence="5" type="primary">Adam2</name>
    <name evidence="5" type="ORF">INDMAC_R00600</name>
</gene>
<feature type="non-terminal residue" evidence="5">
    <location>
        <position position="1"/>
    </location>
</feature>
<dbReference type="Gene3D" id="4.10.70.10">
    <property type="entry name" value="Disintegrin domain"/>
    <property type="match status" value="1"/>
</dbReference>
<dbReference type="GO" id="GO:0005886">
    <property type="term" value="C:plasma membrane"/>
    <property type="evidence" value="ECO:0007669"/>
    <property type="project" value="TreeGrafter"/>
</dbReference>
<keyword evidence="6" id="KW-1185">Reference proteome</keyword>
<dbReference type="GO" id="GO:0007339">
    <property type="term" value="P:binding of sperm to zona pellucida"/>
    <property type="evidence" value="ECO:0007669"/>
    <property type="project" value="TreeGrafter"/>
</dbReference>
<dbReference type="SUPFAM" id="SSF57552">
    <property type="entry name" value="Blood coagulation inhibitor (disintegrin)"/>
    <property type="match status" value="1"/>
</dbReference>
<dbReference type="EMBL" id="VXBD01005619">
    <property type="protein sequence ID" value="NXN10965.1"/>
    <property type="molecule type" value="Genomic_DNA"/>
</dbReference>
<dbReference type="GO" id="GO:0006508">
    <property type="term" value="P:proteolysis"/>
    <property type="evidence" value="ECO:0007669"/>
    <property type="project" value="InterPro"/>
</dbReference>
<reference evidence="5 6" key="1">
    <citation type="submission" date="2019-09" db="EMBL/GenBank/DDBJ databases">
        <title>Bird 10,000 Genomes (B10K) Project - Family phase.</title>
        <authorList>
            <person name="Zhang G."/>
        </authorList>
    </citation>
    <scope>NUCLEOTIDE SEQUENCE [LARGE SCALE GENOMIC DNA]</scope>
    <source>
        <strain evidence="5">B10K-DU-001-78</strain>
        <tissue evidence="5">Muscle</tissue>
    </source>
</reference>
<dbReference type="InterPro" id="IPR036436">
    <property type="entry name" value="Disintegrin_dom_sf"/>
</dbReference>
<dbReference type="GO" id="GO:0008584">
    <property type="term" value="P:male gonad development"/>
    <property type="evidence" value="ECO:0007669"/>
    <property type="project" value="TreeGrafter"/>
</dbReference>
<dbReference type="PANTHER" id="PTHR11905:SF158">
    <property type="entry name" value="DISINTEGRIN AND METALLOPROTEINASE DOMAIN-CONTAINING PROTEIN 18"/>
    <property type="match status" value="1"/>
</dbReference>
<evidence type="ECO:0000259" key="4">
    <source>
        <dbReference type="PROSITE" id="PS50215"/>
    </source>
</evidence>
<dbReference type="Pfam" id="PF01421">
    <property type="entry name" value="Reprolysin"/>
    <property type="match status" value="1"/>
</dbReference>
<comment type="caution">
    <text evidence="2">Lacks conserved residue(s) required for the propagation of feature annotation.</text>
</comment>
<evidence type="ECO:0000313" key="5">
    <source>
        <dbReference type="EMBL" id="NXN10965.1"/>
    </source>
</evidence>
<dbReference type="CDD" id="cd04269">
    <property type="entry name" value="ZnMc_adamalysin_II_like"/>
    <property type="match status" value="1"/>
</dbReference>
<dbReference type="InterPro" id="IPR006586">
    <property type="entry name" value="ADAM_Cys-rich"/>
</dbReference>
<dbReference type="Gene3D" id="3.40.390.10">
    <property type="entry name" value="Collagenase (Catalytic Domain)"/>
    <property type="match status" value="1"/>
</dbReference>